<proteinExistence type="predicted"/>
<keyword evidence="3" id="KW-1185">Reference proteome</keyword>
<feature type="region of interest" description="Disordered" evidence="1">
    <location>
        <begin position="1"/>
        <end position="20"/>
    </location>
</feature>
<dbReference type="EMBL" id="BPLQ01011795">
    <property type="protein sequence ID" value="GIY60404.1"/>
    <property type="molecule type" value="Genomic_DNA"/>
</dbReference>
<organism evidence="2 3">
    <name type="scientific">Caerostris darwini</name>
    <dbReference type="NCBI Taxonomy" id="1538125"/>
    <lineage>
        <taxon>Eukaryota</taxon>
        <taxon>Metazoa</taxon>
        <taxon>Ecdysozoa</taxon>
        <taxon>Arthropoda</taxon>
        <taxon>Chelicerata</taxon>
        <taxon>Arachnida</taxon>
        <taxon>Araneae</taxon>
        <taxon>Araneomorphae</taxon>
        <taxon>Entelegynae</taxon>
        <taxon>Araneoidea</taxon>
        <taxon>Araneidae</taxon>
        <taxon>Caerostris</taxon>
    </lineage>
</organism>
<evidence type="ECO:0000256" key="1">
    <source>
        <dbReference type="SAM" id="MobiDB-lite"/>
    </source>
</evidence>
<accession>A0AAV4URR0</accession>
<dbReference type="Proteomes" id="UP001054837">
    <property type="component" value="Unassembled WGS sequence"/>
</dbReference>
<comment type="caution">
    <text evidence="2">The sequence shown here is derived from an EMBL/GenBank/DDBJ whole genome shotgun (WGS) entry which is preliminary data.</text>
</comment>
<evidence type="ECO:0000313" key="2">
    <source>
        <dbReference type="EMBL" id="GIY60404.1"/>
    </source>
</evidence>
<gene>
    <name evidence="2" type="ORF">CDAR_564951</name>
</gene>
<evidence type="ECO:0000313" key="3">
    <source>
        <dbReference type="Proteomes" id="UP001054837"/>
    </source>
</evidence>
<reference evidence="2 3" key="1">
    <citation type="submission" date="2021-06" db="EMBL/GenBank/DDBJ databases">
        <title>Caerostris darwini draft genome.</title>
        <authorList>
            <person name="Kono N."/>
            <person name="Arakawa K."/>
        </authorList>
    </citation>
    <scope>NUCLEOTIDE SEQUENCE [LARGE SCALE GENOMIC DNA]</scope>
</reference>
<dbReference type="AlphaFoldDB" id="A0AAV4URR0"/>
<name>A0AAV4URR0_9ARAC</name>
<protein>
    <submittedName>
        <fullName evidence="2">Uncharacterized protein</fullName>
    </submittedName>
</protein>
<sequence>MARKSPNYRVDSESYGDRKPRKQFGASLQYKSFFVVALNNLSAAMIGLRWGEKRDLKGVPYFARETQLHEAITDSMYNLFDESIQR</sequence>